<dbReference type="EMBL" id="FXTU01000002">
    <property type="protein sequence ID" value="SMP15017.1"/>
    <property type="molecule type" value="Genomic_DNA"/>
</dbReference>
<reference evidence="4" key="1">
    <citation type="submission" date="2017-05" db="EMBL/GenBank/DDBJ databases">
        <authorList>
            <person name="Varghese N."/>
            <person name="Submissions S."/>
        </authorList>
    </citation>
    <scope>NUCLEOTIDE SEQUENCE</scope>
    <source>
        <strain evidence="4">DSM 45262</strain>
    </source>
</reference>
<sequence length="154" mass="17846">MELVFRTIKPADAPVLKEFLELAMEFYGNEREQMMDHYLADWGKRVDIGFIVLLKKEKKPIGAVWFRQFTQDRPGLAFLDEKTPELIAAVSPEYRNQGIGRYLITRLVNQARMEGFQSLSVAVHKDNPVLGLYERLSFQVEREDGSLKVLRLTL</sequence>
<dbReference type="Gene3D" id="3.40.630.30">
    <property type="match status" value="1"/>
</dbReference>
<gene>
    <name evidence="4" type="ORF">SAMN06265361_102660</name>
</gene>
<evidence type="ECO:0000256" key="2">
    <source>
        <dbReference type="ARBA" id="ARBA00023315"/>
    </source>
</evidence>
<dbReference type="PROSITE" id="PS51186">
    <property type="entry name" value="GNAT"/>
    <property type="match status" value="1"/>
</dbReference>
<evidence type="ECO:0000313" key="4">
    <source>
        <dbReference type="EMBL" id="SMP15017.1"/>
    </source>
</evidence>
<dbReference type="CDD" id="cd04301">
    <property type="entry name" value="NAT_SF"/>
    <property type="match status" value="1"/>
</dbReference>
<evidence type="ECO:0000259" key="3">
    <source>
        <dbReference type="PROSITE" id="PS51186"/>
    </source>
</evidence>
<dbReference type="AlphaFoldDB" id="A0AA46AEY6"/>
<dbReference type="InterPro" id="IPR050832">
    <property type="entry name" value="Bact_Acetyltransf"/>
</dbReference>
<comment type="caution">
    <text evidence="4">The sequence shown here is derived from an EMBL/GenBank/DDBJ whole genome shotgun (WGS) entry which is preliminary data.</text>
</comment>
<evidence type="ECO:0000256" key="1">
    <source>
        <dbReference type="ARBA" id="ARBA00022679"/>
    </source>
</evidence>
<feature type="domain" description="N-acetyltransferase" evidence="3">
    <location>
        <begin position="3"/>
        <end position="154"/>
    </location>
</feature>
<dbReference type="SUPFAM" id="SSF55729">
    <property type="entry name" value="Acyl-CoA N-acyltransferases (Nat)"/>
    <property type="match status" value="1"/>
</dbReference>
<dbReference type="RefSeq" id="WP_154986824.1">
    <property type="nucleotide sequence ID" value="NZ_FXTU01000002.1"/>
</dbReference>
<dbReference type="InterPro" id="IPR016181">
    <property type="entry name" value="Acyl_CoA_acyltransferase"/>
</dbReference>
<dbReference type="Pfam" id="PF00583">
    <property type="entry name" value="Acetyltransf_1"/>
    <property type="match status" value="1"/>
</dbReference>
<accession>A0AA46AEY6</accession>
<dbReference type="Proteomes" id="UP001157946">
    <property type="component" value="Unassembled WGS sequence"/>
</dbReference>
<organism evidence="4 5">
    <name type="scientific">Laceyella tengchongensis</name>
    <dbReference type="NCBI Taxonomy" id="574699"/>
    <lineage>
        <taxon>Bacteria</taxon>
        <taxon>Bacillati</taxon>
        <taxon>Bacillota</taxon>
        <taxon>Bacilli</taxon>
        <taxon>Bacillales</taxon>
        <taxon>Thermoactinomycetaceae</taxon>
        <taxon>Laceyella</taxon>
    </lineage>
</organism>
<dbReference type="GO" id="GO:0016747">
    <property type="term" value="F:acyltransferase activity, transferring groups other than amino-acyl groups"/>
    <property type="evidence" value="ECO:0007669"/>
    <property type="project" value="InterPro"/>
</dbReference>
<keyword evidence="2" id="KW-0012">Acyltransferase</keyword>
<keyword evidence="1" id="KW-0808">Transferase</keyword>
<evidence type="ECO:0000313" key="5">
    <source>
        <dbReference type="Proteomes" id="UP001157946"/>
    </source>
</evidence>
<proteinExistence type="predicted"/>
<keyword evidence="5" id="KW-1185">Reference proteome</keyword>
<dbReference type="InterPro" id="IPR000182">
    <property type="entry name" value="GNAT_dom"/>
</dbReference>
<name>A0AA46AEY6_9BACL</name>
<protein>
    <submittedName>
        <fullName evidence="4">Acetyltransferase (GNAT) family protein</fullName>
    </submittedName>
</protein>
<dbReference type="PANTHER" id="PTHR43877">
    <property type="entry name" value="AMINOALKYLPHOSPHONATE N-ACETYLTRANSFERASE-RELATED-RELATED"/>
    <property type="match status" value="1"/>
</dbReference>